<protein>
    <submittedName>
        <fullName evidence="1">Protein TusB</fullName>
    </submittedName>
</protein>
<dbReference type="GO" id="GO:0002143">
    <property type="term" value="P:tRNA wobble position uridine thiolation"/>
    <property type="evidence" value="ECO:0007669"/>
    <property type="project" value="InterPro"/>
</dbReference>
<dbReference type="Gene3D" id="3.40.1260.10">
    <property type="entry name" value="DsrEFH-like"/>
    <property type="match status" value="1"/>
</dbReference>
<gene>
    <name evidence="1" type="primary">tusB</name>
    <name evidence="1" type="ORF">BUCICURV3402_357</name>
</gene>
<evidence type="ECO:0000313" key="2">
    <source>
        <dbReference type="Proteomes" id="UP000294344"/>
    </source>
</evidence>
<dbReference type="AlphaFoldDB" id="A0A451D722"/>
<dbReference type="Pfam" id="PF04077">
    <property type="entry name" value="DsrH"/>
    <property type="match status" value="1"/>
</dbReference>
<dbReference type="NCBIfam" id="TIGR03011">
    <property type="entry name" value="sulf_tusB_dsrH"/>
    <property type="match status" value="1"/>
</dbReference>
<dbReference type="RefSeq" id="WP_154029389.1">
    <property type="nucleotide sequence ID" value="NZ_LR217710.1"/>
</dbReference>
<dbReference type="InterPro" id="IPR027396">
    <property type="entry name" value="DsrEFH-like"/>
</dbReference>
<dbReference type="OrthoDB" id="9795117at2"/>
<dbReference type="SUPFAM" id="SSF75169">
    <property type="entry name" value="DsrEFH-like"/>
    <property type="match status" value="1"/>
</dbReference>
<dbReference type="InterPro" id="IPR007215">
    <property type="entry name" value="Sulphur_relay_TusB/DsrH"/>
</dbReference>
<dbReference type="EMBL" id="LR217710">
    <property type="protein sequence ID" value="VFP81632.1"/>
    <property type="molecule type" value="Genomic_DNA"/>
</dbReference>
<proteinExistence type="predicted"/>
<dbReference type="Proteomes" id="UP000294344">
    <property type="component" value="Chromosome"/>
</dbReference>
<organism evidence="1 2">
    <name type="scientific">Buchnera aphidicola</name>
    <name type="common">Cinara curvipes</name>
    <dbReference type="NCBI Taxonomy" id="2518975"/>
    <lineage>
        <taxon>Bacteria</taxon>
        <taxon>Pseudomonadati</taxon>
        <taxon>Pseudomonadota</taxon>
        <taxon>Gammaproteobacteria</taxon>
        <taxon>Enterobacterales</taxon>
        <taxon>Erwiniaceae</taxon>
        <taxon>Buchnera</taxon>
    </lineage>
</organism>
<dbReference type="PANTHER" id="PTHR37526">
    <property type="entry name" value="PROTEIN TUSB"/>
    <property type="match status" value="1"/>
</dbReference>
<dbReference type="PANTHER" id="PTHR37526:SF1">
    <property type="entry name" value="PROTEIN TUSB"/>
    <property type="match status" value="1"/>
</dbReference>
<accession>A0A451D722</accession>
<name>A0A451D722_9GAMM</name>
<dbReference type="GO" id="GO:1990228">
    <property type="term" value="C:sulfurtransferase complex"/>
    <property type="evidence" value="ECO:0007669"/>
    <property type="project" value="TreeGrafter"/>
</dbReference>
<sequence>MLHILLNSPYDISISSLFSFSSEYDDLICLQDGVILGVINNIFLEKFYKNFNLIYFLEDDLSARGLLKLAKKNNLIMTNYYSFVLLTLSHNRNMTW</sequence>
<reference evidence="1 2" key="1">
    <citation type="submission" date="2019-02" db="EMBL/GenBank/DDBJ databases">
        <authorList>
            <person name="Manzano-Marin A."/>
            <person name="Manzano-Marin A."/>
        </authorList>
    </citation>
    <scope>NUCLEOTIDE SEQUENCE [LARGE SCALE GENOMIC DNA]</scope>
    <source>
        <strain evidence="1 2">BuCicurvipes</strain>
    </source>
</reference>
<evidence type="ECO:0000313" key="1">
    <source>
        <dbReference type="EMBL" id="VFP81632.1"/>
    </source>
</evidence>